<name>A0A9W6BTJ6_9CHLO</name>
<evidence type="ECO:0000313" key="2">
    <source>
        <dbReference type="EMBL" id="GLC57246.1"/>
    </source>
</evidence>
<feature type="region of interest" description="Disordered" evidence="1">
    <location>
        <begin position="50"/>
        <end position="120"/>
    </location>
</feature>
<proteinExistence type="predicted"/>
<gene>
    <name evidence="2" type="primary">PLEST009252</name>
    <name evidence="2" type="ORF">PLESTB_001203400</name>
</gene>
<reference evidence="2 3" key="1">
    <citation type="journal article" date="2023" name="Commun. Biol.">
        <title>Reorganization of the ancestral sex-determining regions during the evolution of trioecy in Pleodorina starrii.</title>
        <authorList>
            <person name="Takahashi K."/>
            <person name="Suzuki S."/>
            <person name="Kawai-Toyooka H."/>
            <person name="Yamamoto K."/>
            <person name="Hamaji T."/>
            <person name="Ootsuki R."/>
            <person name="Yamaguchi H."/>
            <person name="Kawachi M."/>
            <person name="Higashiyama T."/>
            <person name="Nozaki H."/>
        </authorList>
    </citation>
    <scope>NUCLEOTIDE SEQUENCE [LARGE SCALE GENOMIC DNA]</scope>
    <source>
        <strain evidence="2 3">NIES-4479</strain>
    </source>
</reference>
<comment type="caution">
    <text evidence="2">The sequence shown here is derived from an EMBL/GenBank/DDBJ whole genome shotgun (WGS) entry which is preliminary data.</text>
</comment>
<dbReference type="AlphaFoldDB" id="A0A9W6BTJ6"/>
<accession>A0A9W6BTJ6</accession>
<protein>
    <submittedName>
        <fullName evidence="2">Uncharacterized protein</fullName>
    </submittedName>
</protein>
<evidence type="ECO:0000256" key="1">
    <source>
        <dbReference type="SAM" id="MobiDB-lite"/>
    </source>
</evidence>
<dbReference type="EMBL" id="BRXU01000018">
    <property type="protein sequence ID" value="GLC57246.1"/>
    <property type="molecule type" value="Genomic_DNA"/>
</dbReference>
<organism evidence="2 3">
    <name type="scientific">Pleodorina starrii</name>
    <dbReference type="NCBI Taxonomy" id="330485"/>
    <lineage>
        <taxon>Eukaryota</taxon>
        <taxon>Viridiplantae</taxon>
        <taxon>Chlorophyta</taxon>
        <taxon>core chlorophytes</taxon>
        <taxon>Chlorophyceae</taxon>
        <taxon>CS clade</taxon>
        <taxon>Chlamydomonadales</taxon>
        <taxon>Volvocaceae</taxon>
        <taxon>Pleodorina</taxon>
    </lineage>
</organism>
<feature type="compositionally biased region" description="Gly residues" evidence="1">
    <location>
        <begin position="73"/>
        <end position="110"/>
    </location>
</feature>
<evidence type="ECO:0000313" key="3">
    <source>
        <dbReference type="Proteomes" id="UP001165080"/>
    </source>
</evidence>
<dbReference type="Proteomes" id="UP001165080">
    <property type="component" value="Unassembled WGS sequence"/>
</dbReference>
<keyword evidence="3" id="KW-1185">Reference proteome</keyword>
<sequence>MPAVANRNRLLTHALADEVAPALAEGDDASLEPVAAAAAAIGAGAAARLPDPARSAEMPAARQAHESGADGSSSGGGASGRGVADAGGGGGGDTGVGERVGGGGGGGSDTGVGESTAAGGERDAAVGGLAVGPLLAACMPAEAYRGVPANEHSVDVRELEAAAPVLKDK</sequence>